<dbReference type="Proteomes" id="UP000187609">
    <property type="component" value="Unassembled WGS sequence"/>
</dbReference>
<dbReference type="Pfam" id="PF13639">
    <property type="entry name" value="zf-RING_2"/>
    <property type="match status" value="1"/>
</dbReference>
<evidence type="ECO:0000256" key="3">
    <source>
        <dbReference type="ARBA" id="ARBA00004906"/>
    </source>
</evidence>
<dbReference type="GO" id="GO:0008270">
    <property type="term" value="F:zinc ion binding"/>
    <property type="evidence" value="ECO:0007669"/>
    <property type="project" value="UniProtKB-KW"/>
</dbReference>
<proteinExistence type="inferred from homology"/>
<keyword evidence="8 14" id="KW-0863">Zinc-finger</keyword>
<dbReference type="InterPro" id="IPR013083">
    <property type="entry name" value="Znf_RING/FYVE/PHD"/>
</dbReference>
<evidence type="ECO:0000256" key="6">
    <source>
        <dbReference type="ARBA" id="ARBA00022692"/>
    </source>
</evidence>
<keyword evidence="19" id="KW-1185">Reference proteome</keyword>
<evidence type="ECO:0000256" key="10">
    <source>
        <dbReference type="ARBA" id="ARBA00022833"/>
    </source>
</evidence>
<evidence type="ECO:0000256" key="14">
    <source>
        <dbReference type="PROSITE-ProRule" id="PRU00175"/>
    </source>
</evidence>
<dbReference type="PANTHER" id="PTHR14155:SF609">
    <property type="entry name" value="RING-H2 FINGER PROTEIN ATL29-LIKE"/>
    <property type="match status" value="1"/>
</dbReference>
<dbReference type="Gramene" id="OIT32217">
    <property type="protein sequence ID" value="OIT32217"/>
    <property type="gene ID" value="A4A49_58369"/>
</dbReference>
<gene>
    <name evidence="18" type="primary">ATL29_1</name>
    <name evidence="18" type="ORF">A4A49_58369</name>
</gene>
<feature type="non-terminal residue" evidence="18">
    <location>
        <position position="313"/>
    </location>
</feature>
<dbReference type="Gene3D" id="3.30.40.10">
    <property type="entry name" value="Zinc/RING finger domain, C3HC4 (zinc finger)"/>
    <property type="match status" value="1"/>
</dbReference>
<evidence type="ECO:0000256" key="15">
    <source>
        <dbReference type="SAM" id="MobiDB-lite"/>
    </source>
</evidence>
<keyword evidence="7" id="KW-0479">Metal-binding</keyword>
<comment type="caution">
    <text evidence="18">The sequence shown here is derived from an EMBL/GenBank/DDBJ whole genome shotgun (WGS) entry which is preliminary data.</text>
</comment>
<feature type="region of interest" description="Disordered" evidence="15">
    <location>
        <begin position="199"/>
        <end position="221"/>
    </location>
</feature>
<evidence type="ECO:0000256" key="2">
    <source>
        <dbReference type="ARBA" id="ARBA00004167"/>
    </source>
</evidence>
<dbReference type="InterPro" id="IPR001841">
    <property type="entry name" value="Znf_RING"/>
</dbReference>
<evidence type="ECO:0000256" key="1">
    <source>
        <dbReference type="ARBA" id="ARBA00000900"/>
    </source>
</evidence>
<reference evidence="18" key="1">
    <citation type="submission" date="2016-11" db="EMBL/GenBank/DDBJ databases">
        <title>The genome of Nicotiana attenuata.</title>
        <authorList>
            <person name="Xu S."/>
            <person name="Brockmoeller T."/>
            <person name="Gaquerel E."/>
            <person name="Navarro A."/>
            <person name="Kuhl H."/>
            <person name="Gase K."/>
            <person name="Ling Z."/>
            <person name="Zhou W."/>
            <person name="Kreitzer C."/>
            <person name="Stanke M."/>
            <person name="Tang H."/>
            <person name="Lyons E."/>
            <person name="Pandey P."/>
            <person name="Pandey S.P."/>
            <person name="Timmermann B."/>
            <person name="Baldwin I.T."/>
        </authorList>
    </citation>
    <scope>NUCLEOTIDE SEQUENCE [LARGE SCALE GENOMIC DNA]</scope>
    <source>
        <strain evidence="18">UT</strain>
    </source>
</reference>
<evidence type="ECO:0000256" key="7">
    <source>
        <dbReference type="ARBA" id="ARBA00022723"/>
    </source>
</evidence>
<accession>A0A314KSY6</accession>
<comment type="subcellular location">
    <subcellularLocation>
        <location evidence="2">Membrane</location>
        <topology evidence="2">Single-pass membrane protein</topology>
    </subcellularLocation>
</comment>
<dbReference type="InterPro" id="IPR053238">
    <property type="entry name" value="RING-H2_zinc_finger"/>
</dbReference>
<protein>
    <recommendedName>
        <fullName evidence="4">RING-type E3 ubiquitin transferase</fullName>
        <ecNumber evidence="4">2.3.2.27</ecNumber>
    </recommendedName>
</protein>
<feature type="domain" description="RING-type" evidence="17">
    <location>
        <begin position="101"/>
        <end position="143"/>
    </location>
</feature>
<keyword evidence="10" id="KW-0862">Zinc</keyword>
<feature type="transmembrane region" description="Helical" evidence="16">
    <location>
        <begin position="20"/>
        <end position="44"/>
    </location>
</feature>
<sequence>MSTSSIQNSPPPPPLTYSSPPLAIIVAFIIFVFLFIGLFSIFFCRCFLQSVLYSWHITLAGIPICPTKNVQGLDPLIIQSFPTFIYSSVQDYGEGKYGIECAICLVEFVDDSFLRLLTSCNHVFHQGCIDHWLELHKTCPVCRASLHSKEMRQKTVQCIKLPQHIGSRKVSSCIEPMSNSMHDTNNEEELLEHTCSITIKDDNDSSNNNNNNKDNNDEKGLNISGKFEKLASKTLERIELRENAEKFSRSQSTGHSIILVRESEDRFTLRLPEHVKAKIMKGHNLIRSCTSFEEFKNKTTTGNCCFGEISELS</sequence>
<keyword evidence="11 16" id="KW-1133">Transmembrane helix</keyword>
<keyword evidence="12 16" id="KW-0472">Membrane</keyword>
<evidence type="ECO:0000256" key="13">
    <source>
        <dbReference type="ARBA" id="ARBA00024209"/>
    </source>
</evidence>
<keyword evidence="5" id="KW-0808">Transferase</keyword>
<organism evidence="18 19">
    <name type="scientific">Nicotiana attenuata</name>
    <name type="common">Coyote tobacco</name>
    <dbReference type="NCBI Taxonomy" id="49451"/>
    <lineage>
        <taxon>Eukaryota</taxon>
        <taxon>Viridiplantae</taxon>
        <taxon>Streptophyta</taxon>
        <taxon>Embryophyta</taxon>
        <taxon>Tracheophyta</taxon>
        <taxon>Spermatophyta</taxon>
        <taxon>Magnoliopsida</taxon>
        <taxon>eudicotyledons</taxon>
        <taxon>Gunneridae</taxon>
        <taxon>Pentapetalae</taxon>
        <taxon>asterids</taxon>
        <taxon>lamiids</taxon>
        <taxon>Solanales</taxon>
        <taxon>Solanaceae</taxon>
        <taxon>Nicotianoideae</taxon>
        <taxon>Nicotianeae</taxon>
        <taxon>Nicotiana</taxon>
    </lineage>
</organism>
<dbReference type="AlphaFoldDB" id="A0A314KSY6"/>
<evidence type="ECO:0000256" key="5">
    <source>
        <dbReference type="ARBA" id="ARBA00022679"/>
    </source>
</evidence>
<evidence type="ECO:0000256" key="4">
    <source>
        <dbReference type="ARBA" id="ARBA00012483"/>
    </source>
</evidence>
<dbReference type="FunFam" id="3.30.40.10:FF:000187">
    <property type="entry name" value="E3 ubiquitin-protein ligase ATL6"/>
    <property type="match status" value="1"/>
</dbReference>
<evidence type="ECO:0000256" key="11">
    <source>
        <dbReference type="ARBA" id="ARBA00022989"/>
    </source>
</evidence>
<dbReference type="GO" id="GO:0016020">
    <property type="term" value="C:membrane"/>
    <property type="evidence" value="ECO:0007669"/>
    <property type="project" value="UniProtKB-SubCell"/>
</dbReference>
<keyword evidence="6 16" id="KW-0812">Transmembrane</keyword>
<dbReference type="SUPFAM" id="SSF57850">
    <property type="entry name" value="RING/U-box"/>
    <property type="match status" value="1"/>
</dbReference>
<dbReference type="PROSITE" id="PS50089">
    <property type="entry name" value="ZF_RING_2"/>
    <property type="match status" value="1"/>
</dbReference>
<evidence type="ECO:0000256" key="8">
    <source>
        <dbReference type="ARBA" id="ARBA00022771"/>
    </source>
</evidence>
<evidence type="ECO:0000256" key="12">
    <source>
        <dbReference type="ARBA" id="ARBA00023136"/>
    </source>
</evidence>
<dbReference type="EC" id="2.3.2.27" evidence="4"/>
<evidence type="ECO:0000313" key="18">
    <source>
        <dbReference type="EMBL" id="OIT32217.1"/>
    </source>
</evidence>
<dbReference type="EMBL" id="MJEQ01001102">
    <property type="protein sequence ID" value="OIT32217.1"/>
    <property type="molecule type" value="Genomic_DNA"/>
</dbReference>
<evidence type="ECO:0000256" key="16">
    <source>
        <dbReference type="SAM" id="Phobius"/>
    </source>
</evidence>
<evidence type="ECO:0000313" key="19">
    <source>
        <dbReference type="Proteomes" id="UP000187609"/>
    </source>
</evidence>
<evidence type="ECO:0000259" key="17">
    <source>
        <dbReference type="PROSITE" id="PS50089"/>
    </source>
</evidence>
<dbReference type="PANTHER" id="PTHR14155">
    <property type="entry name" value="RING FINGER DOMAIN-CONTAINING"/>
    <property type="match status" value="1"/>
</dbReference>
<comment type="catalytic activity">
    <reaction evidence="1">
        <text>S-ubiquitinyl-[E2 ubiquitin-conjugating enzyme]-L-cysteine + [acceptor protein]-L-lysine = [E2 ubiquitin-conjugating enzyme]-L-cysteine + N(6)-ubiquitinyl-[acceptor protein]-L-lysine.</text>
        <dbReference type="EC" id="2.3.2.27"/>
    </reaction>
</comment>
<dbReference type="SMART" id="SM00184">
    <property type="entry name" value="RING"/>
    <property type="match status" value="1"/>
</dbReference>
<evidence type="ECO:0000256" key="9">
    <source>
        <dbReference type="ARBA" id="ARBA00022786"/>
    </source>
</evidence>
<comment type="similarity">
    <text evidence="13">Belongs to the RING-type zinc finger family. ATL subfamily.</text>
</comment>
<keyword evidence="9" id="KW-0833">Ubl conjugation pathway</keyword>
<comment type="pathway">
    <text evidence="3">Protein modification; protein ubiquitination.</text>
</comment>
<dbReference type="GO" id="GO:0061630">
    <property type="term" value="F:ubiquitin protein ligase activity"/>
    <property type="evidence" value="ECO:0007669"/>
    <property type="project" value="UniProtKB-EC"/>
</dbReference>
<name>A0A314KSY6_NICAT</name>